<accession>A0ACC3SLN0</accession>
<evidence type="ECO:0000313" key="2">
    <source>
        <dbReference type="Proteomes" id="UP001320706"/>
    </source>
</evidence>
<reference evidence="1" key="1">
    <citation type="submission" date="2024-02" db="EMBL/GenBank/DDBJ databases">
        <title>Metagenome Assembled Genome of Zalaria obscura JY119.</title>
        <authorList>
            <person name="Vighnesh L."/>
            <person name="Jagadeeshwari U."/>
            <person name="Venkata Ramana C."/>
            <person name="Sasikala C."/>
        </authorList>
    </citation>
    <scope>NUCLEOTIDE SEQUENCE</scope>
    <source>
        <strain evidence="1">JY119</strain>
    </source>
</reference>
<comment type="caution">
    <text evidence="1">The sequence shown here is derived from an EMBL/GenBank/DDBJ whole genome shotgun (WGS) entry which is preliminary data.</text>
</comment>
<organism evidence="1 2">
    <name type="scientific">Zalaria obscura</name>
    <dbReference type="NCBI Taxonomy" id="2024903"/>
    <lineage>
        <taxon>Eukaryota</taxon>
        <taxon>Fungi</taxon>
        <taxon>Dikarya</taxon>
        <taxon>Ascomycota</taxon>
        <taxon>Pezizomycotina</taxon>
        <taxon>Dothideomycetes</taxon>
        <taxon>Dothideomycetidae</taxon>
        <taxon>Dothideales</taxon>
        <taxon>Zalariaceae</taxon>
        <taxon>Zalaria</taxon>
    </lineage>
</organism>
<dbReference type="EMBL" id="JAMKPW020000005">
    <property type="protein sequence ID" value="KAK8217469.1"/>
    <property type="molecule type" value="Genomic_DNA"/>
</dbReference>
<sequence length="336" mass="38251">MPFRRGRQTPQTPRTVPIPHPQKQPTPRKDPSAITSDGLDLDSIEARTPPISFVARHEYDRPMFAAACNNVEATASALEQSCKEAKGLDIKEGCSIWRLVGLIAPQLQSKIPTLLFFEEPAFYQANPLLATDTLTYLTHWPSPSASSLANHLERHRLFVLARESYLAALRMPHSPTYLAVLQVPNHTPVPTSTPSDWQRRLAKFALPAPVLLDQDRYLPELEPEDQWMASHLRVTCARYLLYKRRFFQAWYEEQMSVKEGERRSTNGWARWAQTGCGMHMRLEKAERMAGMWVALGWLKKDRDVIDLTKGGRVGGEDAEDRIEGMAEDDENDEDDE</sequence>
<gene>
    <name evidence="1" type="ORF">M8818_001225</name>
</gene>
<dbReference type="Proteomes" id="UP001320706">
    <property type="component" value="Unassembled WGS sequence"/>
</dbReference>
<protein>
    <submittedName>
        <fullName evidence="1">Uncharacterized protein</fullName>
    </submittedName>
</protein>
<name>A0ACC3SLN0_9PEZI</name>
<evidence type="ECO:0000313" key="1">
    <source>
        <dbReference type="EMBL" id="KAK8217469.1"/>
    </source>
</evidence>
<keyword evidence="2" id="KW-1185">Reference proteome</keyword>
<proteinExistence type="predicted"/>